<name>A0AAV7MHF4_PLEWA</name>
<dbReference type="AlphaFoldDB" id="A0AAV7MHF4"/>
<dbReference type="Proteomes" id="UP001066276">
    <property type="component" value="Chromosome 10"/>
</dbReference>
<evidence type="ECO:0000256" key="1">
    <source>
        <dbReference type="SAM" id="MobiDB-lite"/>
    </source>
</evidence>
<proteinExistence type="predicted"/>
<evidence type="ECO:0000313" key="2">
    <source>
        <dbReference type="EMBL" id="KAJ1099635.1"/>
    </source>
</evidence>
<reference evidence="2" key="1">
    <citation type="journal article" date="2022" name="bioRxiv">
        <title>Sequencing and chromosome-scale assembly of the giantPleurodeles waltlgenome.</title>
        <authorList>
            <person name="Brown T."/>
            <person name="Elewa A."/>
            <person name="Iarovenko S."/>
            <person name="Subramanian E."/>
            <person name="Araus A.J."/>
            <person name="Petzold A."/>
            <person name="Susuki M."/>
            <person name="Suzuki K.-i.T."/>
            <person name="Hayashi T."/>
            <person name="Toyoda A."/>
            <person name="Oliveira C."/>
            <person name="Osipova E."/>
            <person name="Leigh N.D."/>
            <person name="Simon A."/>
            <person name="Yun M.H."/>
        </authorList>
    </citation>
    <scope>NUCLEOTIDE SEQUENCE</scope>
    <source>
        <strain evidence="2">20211129_DDA</strain>
        <tissue evidence="2">Liver</tissue>
    </source>
</reference>
<keyword evidence="3" id="KW-1185">Reference proteome</keyword>
<dbReference type="EMBL" id="JANPWB010000014">
    <property type="protein sequence ID" value="KAJ1099635.1"/>
    <property type="molecule type" value="Genomic_DNA"/>
</dbReference>
<accession>A0AAV7MHF4</accession>
<comment type="caution">
    <text evidence="2">The sequence shown here is derived from an EMBL/GenBank/DDBJ whole genome shotgun (WGS) entry which is preliminary data.</text>
</comment>
<gene>
    <name evidence="2" type="ORF">NDU88_004734</name>
</gene>
<feature type="compositionally biased region" description="Basic and acidic residues" evidence="1">
    <location>
        <begin position="277"/>
        <end position="288"/>
    </location>
</feature>
<feature type="region of interest" description="Disordered" evidence="1">
    <location>
        <begin position="275"/>
        <end position="295"/>
    </location>
</feature>
<protein>
    <submittedName>
        <fullName evidence="2">Uncharacterized protein</fullName>
    </submittedName>
</protein>
<sequence>MAPPTDFNQDMIIIVSDDEEEGQIVTKGPISMIQLSEQPFMMEEGRMLQVVPRSVSPMLHNVQQWDVDNQTLYKTGQQIEPKDKSGLETRGMLYGETDVGGQAGRAQGRLEFWQPGANVRQSGWSSAHTQGVYKEQSLSLQLGQSGGYQKVSVGVRAPSRHCFEEKVRSGATHLTSRAPLGSECQMILEEPSTSPDTGFIAENYELQDEVLDYEADEPEDGEIVQHGEVQNYGCKRLGFNGVRRFGVLQEPAEKAVQSDRQDGMRKKTVTAVYLPRGENRRAGLEKKGNGSRVTG</sequence>
<organism evidence="2 3">
    <name type="scientific">Pleurodeles waltl</name>
    <name type="common">Iberian ribbed newt</name>
    <dbReference type="NCBI Taxonomy" id="8319"/>
    <lineage>
        <taxon>Eukaryota</taxon>
        <taxon>Metazoa</taxon>
        <taxon>Chordata</taxon>
        <taxon>Craniata</taxon>
        <taxon>Vertebrata</taxon>
        <taxon>Euteleostomi</taxon>
        <taxon>Amphibia</taxon>
        <taxon>Batrachia</taxon>
        <taxon>Caudata</taxon>
        <taxon>Salamandroidea</taxon>
        <taxon>Salamandridae</taxon>
        <taxon>Pleurodelinae</taxon>
        <taxon>Pleurodeles</taxon>
    </lineage>
</organism>
<evidence type="ECO:0000313" key="3">
    <source>
        <dbReference type="Proteomes" id="UP001066276"/>
    </source>
</evidence>